<gene>
    <name evidence="1" type="ORF">PTI45_00707</name>
</gene>
<organism evidence="1 2">
    <name type="scientific">Paenibacillus nuruki</name>
    <dbReference type="NCBI Taxonomy" id="1886670"/>
    <lineage>
        <taxon>Bacteria</taxon>
        <taxon>Bacillati</taxon>
        <taxon>Bacillota</taxon>
        <taxon>Bacilli</taxon>
        <taxon>Bacillales</taxon>
        <taxon>Paenibacillaceae</taxon>
        <taxon>Paenibacillus</taxon>
    </lineage>
</organism>
<proteinExistence type="predicted"/>
<dbReference type="EMBL" id="MDER01000027">
    <property type="protein sequence ID" value="ODP29932.1"/>
    <property type="molecule type" value="Genomic_DNA"/>
</dbReference>
<evidence type="ECO:0000313" key="1">
    <source>
        <dbReference type="EMBL" id="ODP29932.1"/>
    </source>
</evidence>
<dbReference type="STRING" id="1886670.PTI45_00707"/>
<comment type="caution">
    <text evidence="1">The sequence shown here is derived from an EMBL/GenBank/DDBJ whole genome shotgun (WGS) entry which is preliminary data.</text>
</comment>
<reference evidence="1 2" key="1">
    <citation type="submission" date="2016-08" db="EMBL/GenBank/DDBJ databases">
        <title>Genome sequencing of Paenibacillus sp. TI45-13ar, isolated from Korean traditional nuruk.</title>
        <authorList>
            <person name="Kim S.-J."/>
        </authorList>
    </citation>
    <scope>NUCLEOTIDE SEQUENCE [LARGE SCALE GENOMIC DNA]</scope>
    <source>
        <strain evidence="1 2">TI45-13ar</strain>
    </source>
</reference>
<evidence type="ECO:0000313" key="2">
    <source>
        <dbReference type="Proteomes" id="UP000094578"/>
    </source>
</evidence>
<dbReference type="RefSeq" id="WP_069326166.1">
    <property type="nucleotide sequence ID" value="NZ_MDER01000027.1"/>
</dbReference>
<dbReference type="Proteomes" id="UP000094578">
    <property type="component" value="Unassembled WGS sequence"/>
</dbReference>
<dbReference type="AlphaFoldDB" id="A0A1E3L7Z6"/>
<sequence>MITTKYLQEVAAYTDRRIAKVTLNGSYDITTFTVKKVSTSTIELEYMIKAADINAVSLLQLKASNGDIISSNEVYIPVIADTVIKQFIEVKGV</sequence>
<evidence type="ECO:0008006" key="3">
    <source>
        <dbReference type="Google" id="ProtNLM"/>
    </source>
</evidence>
<name>A0A1E3L7Z6_9BACL</name>
<keyword evidence="2" id="KW-1185">Reference proteome</keyword>
<accession>A0A1E3L7Z6</accession>
<protein>
    <recommendedName>
        <fullName evidence="3">Ketopantoate hydroxymethyltransferase</fullName>
    </recommendedName>
</protein>